<dbReference type="RefSeq" id="WP_036451552.1">
    <property type="nucleotide sequence ID" value="NZ_AWQU01000064.1"/>
</dbReference>
<evidence type="ECO:0000313" key="2">
    <source>
        <dbReference type="Proteomes" id="UP000028523"/>
    </source>
</evidence>
<evidence type="ECO:0000313" key="1">
    <source>
        <dbReference type="EMBL" id="KFB07768.1"/>
    </source>
</evidence>
<sequence length="105" mass="12798">MNIYQDFKSKIEKYNIAKFWIENVSKKTDKNDENVNEKYIEWQKYVSLIDDILSQLDYEQRDIIEKIYIAKIGKENMNYSISTFYLKQKRAVQRFLEIYNFGESV</sequence>
<dbReference type="EMBL" id="AWQU01000064">
    <property type="protein sequence ID" value="KFB07768.1"/>
    <property type="molecule type" value="Genomic_DNA"/>
</dbReference>
<dbReference type="AlphaFoldDB" id="A0A084U482"/>
<organism evidence="1 2">
    <name type="scientific">Malacoplasma iowae DK-CPA</name>
    <dbReference type="NCBI Taxonomy" id="1394179"/>
    <lineage>
        <taxon>Bacteria</taxon>
        <taxon>Bacillati</taxon>
        <taxon>Mycoplasmatota</taxon>
        <taxon>Mycoplasmoidales</taxon>
        <taxon>Mycoplasmoidaceae</taxon>
        <taxon>Malacoplasma</taxon>
    </lineage>
</organism>
<gene>
    <name evidence="1" type="ORF">P271_627</name>
</gene>
<dbReference type="Proteomes" id="UP000028523">
    <property type="component" value="Unassembled WGS sequence"/>
</dbReference>
<protein>
    <submittedName>
        <fullName evidence="1">Uncharacterized protein</fullName>
    </submittedName>
</protein>
<name>A0A084U482_MALIO</name>
<keyword evidence="2" id="KW-1185">Reference proteome</keyword>
<accession>A0A084U482</accession>
<dbReference type="InterPro" id="IPR058231">
    <property type="entry name" value="MG284-like_C"/>
</dbReference>
<dbReference type="NCBIfam" id="NF045770">
    <property type="entry name" value="MPN403_MG284_C"/>
    <property type="match status" value="1"/>
</dbReference>
<comment type="caution">
    <text evidence="1">The sequence shown here is derived from an EMBL/GenBank/DDBJ whole genome shotgun (WGS) entry which is preliminary data.</text>
</comment>
<proteinExistence type="predicted"/>
<reference evidence="1 2" key="1">
    <citation type="journal article" date="2014" name="PLoS ONE">
        <title>Reduction of Hydrogen Peroxide Accumulation and Toxicity by a Catalase from Mycoplasma iowae.</title>
        <authorList>
            <person name="Pritchard R.E."/>
            <person name="Prassinos A.J."/>
            <person name="Osborne J.D."/>
            <person name="Raviv Z."/>
            <person name="Balish M.F."/>
        </authorList>
    </citation>
    <scope>NUCLEOTIDE SEQUENCE [LARGE SCALE GENOMIC DNA]</scope>
    <source>
        <strain evidence="1 2">DK-CPA</strain>
    </source>
</reference>